<protein>
    <recommendedName>
        <fullName evidence="1">Aminoglycoside phosphotransferase domain-containing protein</fullName>
    </recommendedName>
</protein>
<comment type="caution">
    <text evidence="2">The sequence shown here is derived from an EMBL/GenBank/DDBJ whole genome shotgun (WGS) entry which is preliminary data.</text>
</comment>
<sequence length="316" mass="34954">MAKDASQQRHWEQKNSVEVEPQKLAQRLERWGPIEVLASLAGGTNAGAVVRLGDGTRAVYREYVRGWRAWATECGVCGELATEVGAPALLEGGEEAPSGGGLWWSLVEFVEAAAGDVEPRGEDVAEVIAGVARARSYSRPGLLKTGLRPGKSWATHREEWDDFMGWALAEEVVCERLGEELRKRVEARAARAGGALAALGKAAYLMHGDLKAEHILRQEQEGRTSWRVVDWELARAGHPLIEVARWTTSRRFDRWWAECEEVLDALARAMPEAVVPQAQEVVELYRLQSFLGTLRAGAHREDALVWALRGVREVCA</sequence>
<dbReference type="OrthoDB" id="9800774at2"/>
<dbReference type="Proteomes" id="UP000249169">
    <property type="component" value="Unassembled WGS sequence"/>
</dbReference>
<accession>A0A328CAV3</accession>
<evidence type="ECO:0000259" key="1">
    <source>
        <dbReference type="Pfam" id="PF01636"/>
    </source>
</evidence>
<gene>
    <name evidence="2" type="ORF">DL240_03570</name>
</gene>
<evidence type="ECO:0000313" key="3">
    <source>
        <dbReference type="Proteomes" id="UP000249169"/>
    </source>
</evidence>
<dbReference type="Gene3D" id="3.90.1200.10">
    <property type="match status" value="1"/>
</dbReference>
<dbReference type="AlphaFoldDB" id="A0A328CAV3"/>
<feature type="domain" description="Aminoglycoside phosphotransferase" evidence="1">
    <location>
        <begin position="48"/>
        <end position="257"/>
    </location>
</feature>
<dbReference type="SUPFAM" id="SSF56112">
    <property type="entry name" value="Protein kinase-like (PK-like)"/>
    <property type="match status" value="1"/>
</dbReference>
<dbReference type="InterPro" id="IPR011009">
    <property type="entry name" value="Kinase-like_dom_sf"/>
</dbReference>
<dbReference type="InterPro" id="IPR002575">
    <property type="entry name" value="Aminoglycoside_PTrfase"/>
</dbReference>
<dbReference type="EMBL" id="QHKO01000001">
    <property type="protein sequence ID" value="RAL25302.1"/>
    <property type="molecule type" value="Genomic_DNA"/>
</dbReference>
<keyword evidence="3" id="KW-1185">Reference proteome</keyword>
<evidence type="ECO:0000313" key="2">
    <source>
        <dbReference type="EMBL" id="RAL25302.1"/>
    </source>
</evidence>
<proteinExistence type="predicted"/>
<dbReference type="RefSeq" id="WP_111728474.1">
    <property type="nucleotide sequence ID" value="NZ_QHKO01000001.1"/>
</dbReference>
<dbReference type="Pfam" id="PF01636">
    <property type="entry name" value="APH"/>
    <property type="match status" value="1"/>
</dbReference>
<organism evidence="2 3">
    <name type="scientific">Lujinxingia litoralis</name>
    <dbReference type="NCBI Taxonomy" id="2211119"/>
    <lineage>
        <taxon>Bacteria</taxon>
        <taxon>Deltaproteobacteria</taxon>
        <taxon>Bradymonadales</taxon>
        <taxon>Lujinxingiaceae</taxon>
        <taxon>Lujinxingia</taxon>
    </lineage>
</organism>
<reference evidence="2 3" key="1">
    <citation type="submission" date="2018-05" db="EMBL/GenBank/DDBJ databases">
        <title>Lujinxingia marina gen. nov. sp. nov., a new facultative anaerobic member of the class Deltaproteobacteria, and proposal of Lujinxingaceae fam. nov.</title>
        <authorList>
            <person name="Li C.-M."/>
        </authorList>
    </citation>
    <scope>NUCLEOTIDE SEQUENCE [LARGE SCALE GENOMIC DNA]</scope>
    <source>
        <strain evidence="2 3">B210</strain>
    </source>
</reference>
<name>A0A328CAV3_9DELT</name>